<proteinExistence type="predicted"/>
<keyword evidence="4" id="KW-0408">Iron</keyword>
<evidence type="ECO:0000313" key="7">
    <source>
        <dbReference type="EMBL" id="ABJ87553.1"/>
    </source>
</evidence>
<dbReference type="Gene3D" id="3.20.20.70">
    <property type="entry name" value="Aldolase class I"/>
    <property type="match status" value="1"/>
</dbReference>
<dbReference type="PANTHER" id="PTHR11228:SF7">
    <property type="entry name" value="PQQA PEPTIDE CYCLASE"/>
    <property type="match status" value="1"/>
</dbReference>
<reference evidence="7" key="1">
    <citation type="submission" date="2006-10" db="EMBL/GenBank/DDBJ databases">
        <title>Complete sequence of Solibacter usitatus Ellin6076.</title>
        <authorList>
            <consortium name="US DOE Joint Genome Institute"/>
            <person name="Copeland A."/>
            <person name="Lucas S."/>
            <person name="Lapidus A."/>
            <person name="Barry K."/>
            <person name="Detter J.C."/>
            <person name="Glavina del Rio T."/>
            <person name="Hammon N."/>
            <person name="Israni S."/>
            <person name="Dalin E."/>
            <person name="Tice H."/>
            <person name="Pitluck S."/>
            <person name="Thompson L.S."/>
            <person name="Brettin T."/>
            <person name="Bruce D."/>
            <person name="Han C."/>
            <person name="Tapia R."/>
            <person name="Gilna P."/>
            <person name="Schmutz J."/>
            <person name="Larimer F."/>
            <person name="Land M."/>
            <person name="Hauser L."/>
            <person name="Kyrpides N."/>
            <person name="Mikhailova N."/>
            <person name="Janssen P.H."/>
            <person name="Kuske C.R."/>
            <person name="Richardson P."/>
        </authorList>
    </citation>
    <scope>NUCLEOTIDE SEQUENCE</scope>
    <source>
        <strain evidence="7">Ellin6076</strain>
    </source>
</reference>
<dbReference type="PROSITE" id="PS51918">
    <property type="entry name" value="RADICAL_SAM"/>
    <property type="match status" value="1"/>
</dbReference>
<dbReference type="InterPro" id="IPR050377">
    <property type="entry name" value="Radical_SAM_PqqE_MftC-like"/>
</dbReference>
<dbReference type="KEGG" id="sus:Acid_6631"/>
<keyword evidence="2" id="KW-0949">S-adenosyl-L-methionine</keyword>
<dbReference type="CDD" id="cd01335">
    <property type="entry name" value="Radical_SAM"/>
    <property type="match status" value="1"/>
</dbReference>
<dbReference type="GO" id="GO:0046872">
    <property type="term" value="F:metal ion binding"/>
    <property type="evidence" value="ECO:0007669"/>
    <property type="project" value="UniProtKB-KW"/>
</dbReference>
<evidence type="ECO:0000256" key="4">
    <source>
        <dbReference type="ARBA" id="ARBA00023004"/>
    </source>
</evidence>
<gene>
    <name evidence="7" type="ordered locus">Acid_6631</name>
</gene>
<dbReference type="InterPro" id="IPR007197">
    <property type="entry name" value="rSAM"/>
</dbReference>
<name>Q01S17_SOLUE</name>
<evidence type="ECO:0000256" key="5">
    <source>
        <dbReference type="ARBA" id="ARBA00023014"/>
    </source>
</evidence>
<dbReference type="InParanoid" id="Q01S17"/>
<accession>Q01S17</accession>
<evidence type="ECO:0000256" key="3">
    <source>
        <dbReference type="ARBA" id="ARBA00022723"/>
    </source>
</evidence>
<keyword evidence="3" id="KW-0479">Metal-binding</keyword>
<evidence type="ECO:0000259" key="6">
    <source>
        <dbReference type="PROSITE" id="PS51918"/>
    </source>
</evidence>
<dbReference type="PANTHER" id="PTHR11228">
    <property type="entry name" value="RADICAL SAM DOMAIN PROTEIN"/>
    <property type="match status" value="1"/>
</dbReference>
<evidence type="ECO:0000256" key="1">
    <source>
        <dbReference type="ARBA" id="ARBA00001966"/>
    </source>
</evidence>
<dbReference type="InterPro" id="IPR058240">
    <property type="entry name" value="rSAM_sf"/>
</dbReference>
<dbReference type="Pfam" id="PF04055">
    <property type="entry name" value="Radical_SAM"/>
    <property type="match status" value="1"/>
</dbReference>
<dbReference type="InterPro" id="IPR023885">
    <property type="entry name" value="4Fe4S-binding_SPASM_dom"/>
</dbReference>
<dbReference type="InterPro" id="IPR013785">
    <property type="entry name" value="Aldolase_TIM"/>
</dbReference>
<dbReference type="STRING" id="234267.Acid_6631"/>
<dbReference type="EMBL" id="CP000473">
    <property type="protein sequence ID" value="ABJ87553.1"/>
    <property type="molecule type" value="Genomic_DNA"/>
</dbReference>
<dbReference type="AlphaFoldDB" id="Q01S17"/>
<dbReference type="CDD" id="cd21109">
    <property type="entry name" value="SPASM"/>
    <property type="match status" value="1"/>
</dbReference>
<dbReference type="HOGENOM" id="CLU_009273_4_2_0"/>
<evidence type="ECO:0000256" key="2">
    <source>
        <dbReference type="ARBA" id="ARBA00022691"/>
    </source>
</evidence>
<sequence>MCDIWRLTDAEEIAAAELERHLADIERLEVEWVVFTGGEPLMHSDLFRLAALLRRRGIRVTILSTGLLLDRNAAAIVEGADEVIVSLDGPARIHDEIRRVPGAFDRMAHGVGSVHGRAPEFPVSARCTVQSRNAAHLRATVRAAREMGLRSISFLAADLSSNAFNRPAEWPAERQSGVAPELETLEREMDALIAEYPGDGFILERPEKLRRIVAHFRSHYGLEPGSAPRCNAPWVSAVLESNGDVRPCFFHPAIGNTAGKTLESVINGPRAIAFREGLRVEENAICRKCVCSLYVETGSA</sequence>
<dbReference type="eggNOG" id="COG0535">
    <property type="taxonomic scope" value="Bacteria"/>
</dbReference>
<dbReference type="SUPFAM" id="SSF102114">
    <property type="entry name" value="Radical SAM enzymes"/>
    <property type="match status" value="1"/>
</dbReference>
<dbReference type="GO" id="GO:0003824">
    <property type="term" value="F:catalytic activity"/>
    <property type="evidence" value="ECO:0007669"/>
    <property type="project" value="InterPro"/>
</dbReference>
<protein>
    <submittedName>
        <fullName evidence="7">Fe-S protein, radical SAM family</fullName>
    </submittedName>
</protein>
<comment type="cofactor">
    <cofactor evidence="1">
        <name>[4Fe-4S] cluster</name>
        <dbReference type="ChEBI" id="CHEBI:49883"/>
    </cofactor>
</comment>
<keyword evidence="5" id="KW-0411">Iron-sulfur</keyword>
<dbReference type="GO" id="GO:0051536">
    <property type="term" value="F:iron-sulfur cluster binding"/>
    <property type="evidence" value="ECO:0007669"/>
    <property type="project" value="UniProtKB-KW"/>
</dbReference>
<dbReference type="Pfam" id="PF13186">
    <property type="entry name" value="SPASM"/>
    <property type="match status" value="1"/>
</dbReference>
<feature type="domain" description="Radical SAM core" evidence="6">
    <location>
        <begin position="1"/>
        <end position="223"/>
    </location>
</feature>
<organism evidence="7">
    <name type="scientific">Solibacter usitatus (strain Ellin6076)</name>
    <dbReference type="NCBI Taxonomy" id="234267"/>
    <lineage>
        <taxon>Bacteria</taxon>
        <taxon>Pseudomonadati</taxon>
        <taxon>Acidobacteriota</taxon>
        <taxon>Terriglobia</taxon>
        <taxon>Bryobacterales</taxon>
        <taxon>Solibacteraceae</taxon>
        <taxon>Candidatus Solibacter</taxon>
    </lineage>
</organism>